<dbReference type="GO" id="GO:0005524">
    <property type="term" value="F:ATP binding"/>
    <property type="evidence" value="ECO:0007669"/>
    <property type="project" value="UniProtKB-KW"/>
</dbReference>
<dbReference type="InterPro" id="IPR029000">
    <property type="entry name" value="Cyclophilin-like_dom_sf"/>
</dbReference>
<accession>A0A1I5SC11</accession>
<dbReference type="RefSeq" id="WP_075023744.1">
    <property type="nucleotide sequence ID" value="NZ_FOVH01000016.1"/>
</dbReference>
<dbReference type="InParanoid" id="A0A1I5SC11"/>
<organism evidence="5 6">
    <name type="scientific">Actinomadura madurae</name>
    <dbReference type="NCBI Taxonomy" id="1993"/>
    <lineage>
        <taxon>Bacteria</taxon>
        <taxon>Bacillati</taxon>
        <taxon>Actinomycetota</taxon>
        <taxon>Actinomycetes</taxon>
        <taxon>Streptosporangiales</taxon>
        <taxon>Thermomonosporaceae</taxon>
        <taxon>Actinomadura</taxon>
    </lineage>
</organism>
<name>A0A1I5SC11_9ACTN</name>
<dbReference type="SUPFAM" id="SSF50891">
    <property type="entry name" value="Cyclophilin-like"/>
    <property type="match status" value="1"/>
</dbReference>
<dbReference type="GO" id="GO:0016787">
    <property type="term" value="F:hydrolase activity"/>
    <property type="evidence" value="ECO:0007669"/>
    <property type="project" value="UniProtKB-KW"/>
</dbReference>
<dbReference type="EMBL" id="FOVH01000016">
    <property type="protein sequence ID" value="SFP68265.1"/>
    <property type="molecule type" value="Genomic_DNA"/>
</dbReference>
<keyword evidence="2" id="KW-0378">Hydrolase</keyword>
<keyword evidence="3" id="KW-0067">ATP-binding</keyword>
<dbReference type="Gene3D" id="2.40.100.10">
    <property type="entry name" value="Cyclophilin-like"/>
    <property type="match status" value="1"/>
</dbReference>
<dbReference type="NCBIfam" id="TIGR00724">
    <property type="entry name" value="urea_amlyse_rel"/>
    <property type="match status" value="1"/>
</dbReference>
<dbReference type="InterPro" id="IPR003778">
    <property type="entry name" value="CT_A_B"/>
</dbReference>
<feature type="domain" description="Carboxyltransferase" evidence="4">
    <location>
        <begin position="23"/>
        <end position="314"/>
    </location>
</feature>
<keyword evidence="1" id="KW-0547">Nucleotide-binding</keyword>
<dbReference type="AlphaFoldDB" id="A0A1I5SC11"/>
<dbReference type="Pfam" id="PF02626">
    <property type="entry name" value="CT_A_B"/>
    <property type="match status" value="1"/>
</dbReference>
<evidence type="ECO:0000313" key="5">
    <source>
        <dbReference type="EMBL" id="SFP68265.1"/>
    </source>
</evidence>
<dbReference type="eggNOG" id="COG1984">
    <property type="taxonomic scope" value="Bacteria"/>
</dbReference>
<protein>
    <submittedName>
        <fullName evidence="5">Biotin-dependent carboxylase uncharacterized domain-containing protein</fullName>
    </submittedName>
</protein>
<proteinExistence type="predicted"/>
<dbReference type="STRING" id="1993.SAMN04489713_116118"/>
<evidence type="ECO:0000256" key="2">
    <source>
        <dbReference type="ARBA" id="ARBA00022801"/>
    </source>
</evidence>
<dbReference type="SMART" id="SM00797">
    <property type="entry name" value="AHS2"/>
    <property type="match status" value="1"/>
</dbReference>
<dbReference type="PANTHER" id="PTHR43309:SF3">
    <property type="entry name" value="5-OXOPROLINASE SUBUNIT C"/>
    <property type="match status" value="1"/>
</dbReference>
<gene>
    <name evidence="5" type="ORF">SAMN04489713_116118</name>
</gene>
<keyword evidence="6" id="KW-1185">Reference proteome</keyword>
<evidence type="ECO:0000259" key="4">
    <source>
        <dbReference type="SMART" id="SM00797"/>
    </source>
</evidence>
<evidence type="ECO:0000313" key="6">
    <source>
        <dbReference type="Proteomes" id="UP000183413"/>
    </source>
</evidence>
<sequence>MISVVTPGLHTTIQDLGRPGHFAMGLPPSGALDQFSHRCANLLVGNSAGAATLESTMTGPALHFKEASLIAVTGGDVDISIDDHPVEAWTSHAVSPEQVVRIGILRTGARAYLAIRGGIDSPPFLESRSTYTSSRIGGLSGEPLKAGDILRSGRETSAPGRIGASIDRRLRPALSAQTGVRVVEGLCNYRFTRESLHEFFTETFTVTSVSDRTGYRLDGPRLSFVERAQPFGAGDNPSNVVDLGYPVGSIQAPNGDQAICLMRDAVTGGGYATLGTVISSDIDRLAQLKAPDLIRFESVDLDAAVAARKEYRRRLRDAATNVNLLFMF</sequence>
<dbReference type="Proteomes" id="UP000183413">
    <property type="component" value="Unassembled WGS sequence"/>
</dbReference>
<evidence type="ECO:0000256" key="3">
    <source>
        <dbReference type="ARBA" id="ARBA00022840"/>
    </source>
</evidence>
<dbReference type="InterPro" id="IPR052708">
    <property type="entry name" value="PxpC"/>
</dbReference>
<dbReference type="PANTHER" id="PTHR43309">
    <property type="entry name" value="5-OXOPROLINASE SUBUNIT C"/>
    <property type="match status" value="1"/>
</dbReference>
<evidence type="ECO:0000256" key="1">
    <source>
        <dbReference type="ARBA" id="ARBA00022741"/>
    </source>
</evidence>
<reference evidence="5 6" key="1">
    <citation type="submission" date="2016-10" db="EMBL/GenBank/DDBJ databases">
        <authorList>
            <person name="de Groot N.N."/>
        </authorList>
    </citation>
    <scope>NUCLEOTIDE SEQUENCE [LARGE SCALE GENOMIC DNA]</scope>
    <source>
        <strain evidence="5 6">DSM 43067</strain>
    </source>
</reference>